<dbReference type="Proteomes" id="UP000031982">
    <property type="component" value="Unassembled WGS sequence"/>
</dbReference>
<dbReference type="InterPro" id="IPR010229">
    <property type="entry name" value="Pept_M38_dipep"/>
</dbReference>
<reference evidence="3 4" key="1">
    <citation type="submission" date="2015-01" db="EMBL/GenBank/DDBJ databases">
        <title>Genome Assembly of Bacillus badius MTCC 1458.</title>
        <authorList>
            <person name="Verma A."/>
            <person name="Khatri I."/>
            <person name="Mual P."/>
            <person name="Subramanian S."/>
            <person name="Krishnamurthi S."/>
        </authorList>
    </citation>
    <scope>NUCLEOTIDE SEQUENCE [LARGE SCALE GENOMIC DNA]</scope>
    <source>
        <strain evidence="3 4">MTCC 1458</strain>
    </source>
</reference>
<comment type="subcellular location">
    <subcellularLocation>
        <location evidence="1">Cytoplasm</location>
    </subcellularLocation>
</comment>
<proteinExistence type="inferred from homology"/>
<dbReference type="PANTHER" id="PTHR11647">
    <property type="entry name" value="HYDRANTOINASE/DIHYDROPYRIMIDINASE FAMILY MEMBER"/>
    <property type="match status" value="1"/>
</dbReference>
<keyword evidence="4" id="KW-1185">Reference proteome</keyword>
<dbReference type="Gene3D" id="2.30.40.10">
    <property type="entry name" value="Urease, subunit C, domain 1"/>
    <property type="match status" value="1"/>
</dbReference>
<evidence type="ECO:0000256" key="1">
    <source>
        <dbReference type="PIRNR" id="PIRNR001238"/>
    </source>
</evidence>
<accession>A0ABR5B0B1</accession>
<sequence>MILKLIKGTHVYSPEDLGEKDVLIAGDKIAEIANDIAISGVDVEVIDGKNTICIPGLIDRHVHITGGGGEGGFSSSTPEVQLGSLASKGISTVVGLLGTNDIGRSIKNLLSKAKSLREEGINAYILTGGYGYPPNTFTGDVREDIMFFQEVLGLKLAIEDHRSSYITKEEMKRLAAHVRVASMLSGKKGFIHLHMGTGRNHYNTLYEILSETDLPISLFSPTHINRSEDLLEASIEYAHRGGLVDLTSNITLKGSRGRLSPAQALKYLVDKGVAIDQITVSSDANGSMPVFNEAGELKGLEVAGFQPTLDALKELVSERGLSVEEALKPFTVTPAKGLGLYPARGVLQEGSYADIVLMDEEMGIRNMFVNGMQFIKEYELVRKGTFES</sequence>
<dbReference type="EC" id="3.4.19.-" evidence="1"/>
<dbReference type="InterPro" id="IPR032466">
    <property type="entry name" value="Metal_Hydrolase"/>
</dbReference>
<protein>
    <recommendedName>
        <fullName evidence="1">Isoaspartyl dipeptidase</fullName>
        <ecNumber evidence="1">3.4.19.-</ecNumber>
    </recommendedName>
</protein>
<evidence type="ECO:0000313" key="3">
    <source>
        <dbReference type="EMBL" id="KIL79968.1"/>
    </source>
</evidence>
<dbReference type="NCBIfam" id="TIGR01975">
    <property type="entry name" value="isoAsp_dipep"/>
    <property type="match status" value="1"/>
</dbReference>
<dbReference type="InterPro" id="IPR011059">
    <property type="entry name" value="Metal-dep_hydrolase_composite"/>
</dbReference>
<dbReference type="PANTHER" id="PTHR11647:SF1">
    <property type="entry name" value="COLLAPSIN RESPONSE MEDIATOR PROTEIN"/>
    <property type="match status" value="1"/>
</dbReference>
<comment type="caution">
    <text evidence="3">The sequence shown here is derived from an EMBL/GenBank/DDBJ whole genome shotgun (WGS) entry which is preliminary data.</text>
</comment>
<dbReference type="RefSeq" id="WP_052477256.1">
    <property type="nucleotide sequence ID" value="NZ_JARTHD010000004.1"/>
</dbReference>
<comment type="function">
    <text evidence="1">Catalyzes the hydrolytic cleavage of a subset of L-isoaspartyl (L-beta-aspartyl) dipeptides. Used to degrade proteins damaged by L-isoaspartyl residues formation.</text>
</comment>
<keyword evidence="1" id="KW-0645">Protease</keyword>
<evidence type="ECO:0000259" key="2">
    <source>
        <dbReference type="Pfam" id="PF01979"/>
    </source>
</evidence>
<comment type="similarity">
    <text evidence="1">Belongs to the peptidase M38 family.</text>
</comment>
<keyword evidence="1" id="KW-0862">Zinc</keyword>
<dbReference type="InterPro" id="IPR006680">
    <property type="entry name" value="Amidohydro-rel"/>
</dbReference>
<dbReference type="PIRSF" id="PIRSF001238">
    <property type="entry name" value="IadA"/>
    <property type="match status" value="1"/>
</dbReference>
<comment type="PTM">
    <text evidence="1">Carboxylation allows a single lysine to coordinate two zinc ions.</text>
</comment>
<dbReference type="Pfam" id="PF01979">
    <property type="entry name" value="Amidohydro_1"/>
    <property type="match status" value="1"/>
</dbReference>
<organism evidence="3 4">
    <name type="scientific">Bacillus badius</name>
    <dbReference type="NCBI Taxonomy" id="1455"/>
    <lineage>
        <taxon>Bacteria</taxon>
        <taxon>Bacillati</taxon>
        <taxon>Bacillota</taxon>
        <taxon>Bacilli</taxon>
        <taxon>Bacillales</taxon>
        <taxon>Bacillaceae</taxon>
        <taxon>Pseudobacillus</taxon>
    </lineage>
</organism>
<dbReference type="SUPFAM" id="SSF51556">
    <property type="entry name" value="Metallo-dependent hydrolases"/>
    <property type="match status" value="1"/>
</dbReference>
<gene>
    <name evidence="3" type="ORF">SD77_2422</name>
</gene>
<dbReference type="InterPro" id="IPR050378">
    <property type="entry name" value="Metallo-dep_Hydrolases_sf"/>
</dbReference>
<evidence type="ECO:0000313" key="4">
    <source>
        <dbReference type="Proteomes" id="UP000031982"/>
    </source>
</evidence>
<keyword evidence="1" id="KW-0479">Metal-binding</keyword>
<keyword evidence="1" id="KW-0482">Metalloprotease</keyword>
<comment type="cofactor">
    <cofactor evidence="1">
        <name>Zn(2+)</name>
        <dbReference type="ChEBI" id="CHEBI:29105"/>
    </cofactor>
    <text evidence="1">Binds 2 Zn(2+) ions per subunit.</text>
</comment>
<feature type="domain" description="Amidohydrolase-related" evidence="2">
    <location>
        <begin position="53"/>
        <end position="371"/>
    </location>
</feature>
<dbReference type="Gene3D" id="3.20.20.140">
    <property type="entry name" value="Metal-dependent hydrolases"/>
    <property type="match status" value="1"/>
</dbReference>
<name>A0ABR5B0B1_BACBA</name>
<dbReference type="EMBL" id="JXLP01000002">
    <property type="protein sequence ID" value="KIL79968.1"/>
    <property type="molecule type" value="Genomic_DNA"/>
</dbReference>
<keyword evidence="1" id="KW-0378">Hydrolase</keyword>
<dbReference type="SUPFAM" id="SSF51338">
    <property type="entry name" value="Composite domain of metallo-dependent hydrolases"/>
    <property type="match status" value="1"/>
</dbReference>